<dbReference type="Proteomes" id="UP000177894">
    <property type="component" value="Chromosome"/>
</dbReference>
<gene>
    <name evidence="3" type="ORF">BJL90_19400</name>
    <name evidence="4" type="ORF">CLFO_28500</name>
</gene>
<reference evidence="3 5" key="1">
    <citation type="submission" date="2016-10" db="EMBL/GenBank/DDBJ databases">
        <title>Complete Genome Sequence of Acetogen Clostridium formicoaceticum ATCC 27076.</title>
        <authorList>
            <person name="Bao T."/>
            <person name="Cheng C."/>
            <person name="Zhao J."/>
            <person name="Yang S.-T."/>
            <person name="Wang J."/>
            <person name="Wang M."/>
        </authorList>
    </citation>
    <scope>NUCLEOTIDE SEQUENCE [LARGE SCALE GENOMIC DNA]</scope>
    <source>
        <strain evidence="3 5">ATCC 27076</strain>
    </source>
</reference>
<name>A0AAC9RMQ7_9CLOT</name>
<evidence type="ECO:0000313" key="6">
    <source>
        <dbReference type="Proteomes" id="UP000192478"/>
    </source>
</evidence>
<evidence type="ECO:0000313" key="4">
    <source>
        <dbReference type="EMBL" id="ARE88447.1"/>
    </source>
</evidence>
<dbReference type="EMBL" id="CP020559">
    <property type="protein sequence ID" value="ARE88447.1"/>
    <property type="molecule type" value="Genomic_DNA"/>
</dbReference>
<evidence type="ECO:0000313" key="3">
    <source>
        <dbReference type="EMBL" id="AOY77835.1"/>
    </source>
</evidence>
<keyword evidence="5" id="KW-1185">Reference proteome</keyword>
<keyword evidence="2" id="KW-0732">Signal</keyword>
<dbReference type="Proteomes" id="UP000192478">
    <property type="component" value="Chromosome"/>
</dbReference>
<feature type="signal peptide" evidence="2">
    <location>
        <begin position="1"/>
        <end position="25"/>
    </location>
</feature>
<sequence length="471" mass="53778">MKMLFKSITFAIVMFCFSTMIFANSGPVFWQGYPSSAIMVIENSSPIRVENENLVFDFSDSYNASHTINGKVTATYEMFNPTNELQAVQMAFPFVGRIDRLLSEDIVITADDTVLPYTIYIGDVVNSYKSPFQQDRKASFDFASIVSTITESLYRGKHFTENEKGKLYTIDIKPSTDQRINFAVDFNFDYEKTKVLTNGFNRYERDGKKTKIAAWCYKPEVLEVYVLGEDIDLKINAYTDGELKEETDLFTYQISTKKVDVRSYLMAYIKNNTNGQSDSMISDTQLYNLYAKSLDEHFTQNRGYSSEYDLMAQENYERILTLVYTVAFPQNSVKEISVSYRTSGTMDKTETVEPLYSFDYIFNAAKNWSDFKNLNIKIIAPEEAPYIVRSNIEWTKEEHKVYTATLAGLPEDDLSFTLYGKEKITLLDKAGGSLQNTFGYFAPIVVGAIALLVSGITIAVVVRKKRNKYLN</sequence>
<organism evidence="4 6">
    <name type="scientific">Clostridium formicaceticum</name>
    <dbReference type="NCBI Taxonomy" id="1497"/>
    <lineage>
        <taxon>Bacteria</taxon>
        <taxon>Bacillati</taxon>
        <taxon>Bacillota</taxon>
        <taxon>Clostridia</taxon>
        <taxon>Eubacteriales</taxon>
        <taxon>Clostridiaceae</taxon>
        <taxon>Clostridium</taxon>
    </lineage>
</organism>
<dbReference type="Gene3D" id="2.60.40.3680">
    <property type="match status" value="1"/>
</dbReference>
<evidence type="ECO:0000313" key="5">
    <source>
        <dbReference type="Proteomes" id="UP000177894"/>
    </source>
</evidence>
<feature type="chain" id="PRO_5041901601" evidence="2">
    <location>
        <begin position="26"/>
        <end position="471"/>
    </location>
</feature>
<proteinExistence type="predicted"/>
<keyword evidence="1" id="KW-0472">Membrane</keyword>
<keyword evidence="1" id="KW-1133">Transmembrane helix</keyword>
<dbReference type="KEGG" id="cfm:BJL90_19400"/>
<dbReference type="RefSeq" id="WP_070972075.1">
    <property type="nucleotide sequence ID" value="NZ_CP017603.1"/>
</dbReference>
<protein>
    <submittedName>
        <fullName evidence="4">Uncharacterized protein</fullName>
    </submittedName>
</protein>
<dbReference type="AlphaFoldDB" id="A0AAC9RMQ7"/>
<dbReference type="EMBL" id="CP017603">
    <property type="protein sequence ID" value="AOY77835.1"/>
    <property type="molecule type" value="Genomic_DNA"/>
</dbReference>
<evidence type="ECO:0000256" key="2">
    <source>
        <dbReference type="SAM" id="SignalP"/>
    </source>
</evidence>
<reference evidence="4 6" key="2">
    <citation type="submission" date="2017-03" db="EMBL/GenBank/DDBJ databases">
        <title>Complete sequence of Clostridium formicaceticum DSM 92.</title>
        <authorList>
            <person name="Poehlein A."/>
            <person name="Karl M."/>
            <person name="Bengelsdorf F.R."/>
            <person name="Duerre P."/>
            <person name="Daniel R."/>
        </authorList>
    </citation>
    <scope>NUCLEOTIDE SEQUENCE [LARGE SCALE GENOMIC DNA]</scope>
    <source>
        <strain evidence="4 6">DSM 92</strain>
    </source>
</reference>
<accession>A0AAC9RMQ7</accession>
<keyword evidence="1" id="KW-0812">Transmembrane</keyword>
<evidence type="ECO:0000256" key="1">
    <source>
        <dbReference type="SAM" id="Phobius"/>
    </source>
</evidence>
<feature type="transmembrane region" description="Helical" evidence="1">
    <location>
        <begin position="438"/>
        <end position="462"/>
    </location>
</feature>